<gene>
    <name evidence="3" type="ORF">LSAA_12768</name>
</gene>
<dbReference type="EMBL" id="HG994586">
    <property type="protein sequence ID" value="CAF3009347.1"/>
    <property type="molecule type" value="Genomic_DNA"/>
</dbReference>
<proteinExistence type="predicted"/>
<feature type="region of interest" description="Disordered" evidence="1">
    <location>
        <begin position="45"/>
        <end position="67"/>
    </location>
</feature>
<name>A0A7R8HCA4_LEPSM</name>
<keyword evidence="4" id="KW-1185">Reference proteome</keyword>
<feature type="domain" description="DDE-1" evidence="2">
    <location>
        <begin position="107"/>
        <end position="203"/>
    </location>
</feature>
<protein>
    <submittedName>
        <fullName evidence="3">(salmon louse) hypothetical protein</fullName>
    </submittedName>
</protein>
<accession>A0A7R8HCA4</accession>
<dbReference type="GO" id="GO:0005634">
    <property type="term" value="C:nucleus"/>
    <property type="evidence" value="ECO:0007669"/>
    <property type="project" value="TreeGrafter"/>
</dbReference>
<dbReference type="Proteomes" id="UP000675881">
    <property type="component" value="Chromosome 7"/>
</dbReference>
<sequence length="217" mass="23595">MIQFANILTNYLQNRAKVAEPTAKKDCQLEMQGLVVRLKSRREKYEKKQQEAAPTEEKLNGPASASTSANTSALLRRSWSAIASSAQSRHVGKKQVGAVTSGEKGQLVNVLCAVNAGGSAVPPFYVFPRAKVNPAFLNGALSGAEATATKSSWMNSEIFSNQYLPFFIRQTRCSKDHQVLLIMDNHESHVSLKAITTAKDCNTNIASRNISPSAAIR</sequence>
<dbReference type="InterPro" id="IPR004875">
    <property type="entry name" value="DDE_SF_endonuclease_dom"/>
</dbReference>
<dbReference type="Pfam" id="PF03184">
    <property type="entry name" value="DDE_1"/>
    <property type="match status" value="1"/>
</dbReference>
<evidence type="ECO:0000313" key="4">
    <source>
        <dbReference type="Proteomes" id="UP000675881"/>
    </source>
</evidence>
<dbReference type="PANTHER" id="PTHR19303">
    <property type="entry name" value="TRANSPOSON"/>
    <property type="match status" value="1"/>
</dbReference>
<feature type="compositionally biased region" description="Basic and acidic residues" evidence="1">
    <location>
        <begin position="45"/>
        <end position="59"/>
    </location>
</feature>
<reference evidence="3" key="1">
    <citation type="submission" date="2021-02" db="EMBL/GenBank/DDBJ databases">
        <authorList>
            <person name="Bekaert M."/>
        </authorList>
    </citation>
    <scope>NUCLEOTIDE SEQUENCE</scope>
    <source>
        <strain evidence="3">IoA-00</strain>
    </source>
</reference>
<dbReference type="InterPro" id="IPR050863">
    <property type="entry name" value="CenT-Element_Derived"/>
</dbReference>
<evidence type="ECO:0000256" key="1">
    <source>
        <dbReference type="SAM" id="MobiDB-lite"/>
    </source>
</evidence>
<dbReference type="AlphaFoldDB" id="A0A7R8HCA4"/>
<organism evidence="3 4">
    <name type="scientific">Lepeophtheirus salmonis</name>
    <name type="common">Salmon louse</name>
    <name type="synonym">Caligus salmonis</name>
    <dbReference type="NCBI Taxonomy" id="72036"/>
    <lineage>
        <taxon>Eukaryota</taxon>
        <taxon>Metazoa</taxon>
        <taxon>Ecdysozoa</taxon>
        <taxon>Arthropoda</taxon>
        <taxon>Crustacea</taxon>
        <taxon>Multicrustacea</taxon>
        <taxon>Hexanauplia</taxon>
        <taxon>Copepoda</taxon>
        <taxon>Siphonostomatoida</taxon>
        <taxon>Caligidae</taxon>
        <taxon>Lepeophtheirus</taxon>
    </lineage>
</organism>
<dbReference type="GO" id="GO:0003677">
    <property type="term" value="F:DNA binding"/>
    <property type="evidence" value="ECO:0007669"/>
    <property type="project" value="TreeGrafter"/>
</dbReference>
<dbReference type="PANTHER" id="PTHR19303:SF71">
    <property type="entry name" value="ZINC FINGER PHD-TYPE DOMAIN-CONTAINING PROTEIN"/>
    <property type="match status" value="1"/>
</dbReference>
<dbReference type="OrthoDB" id="8191755at2759"/>
<evidence type="ECO:0000259" key="2">
    <source>
        <dbReference type="Pfam" id="PF03184"/>
    </source>
</evidence>
<evidence type="ECO:0000313" key="3">
    <source>
        <dbReference type="EMBL" id="CAF3009347.1"/>
    </source>
</evidence>